<sequence>MNAMPCHAREAVTAAAMAPPLLHQALSAPPCVRLALASSLTVPLYTHAYPPLPFAKLTVPTSRTASRAPRIRGGSTICRVGGQLVHTRAELKSEPVDVVILTNGPGEVATWVKPVVAQLRRTAEGGAIDMRISVVLAPCPHASGGELQLLQSFDDIDRCQGPDGFFSLLLLGRTQDGWDWRKRGVCIFLGGDQFNTLVLGWRLGYKTLIYAEDAARWPGFVDKYMLRSQEIMLGVPQWARSRCQIVGDLFTDAVGSSPSSVSWALPDKLQSQGQDRYGVPIVGLLPGSKDAKLAIGVPYFMAVADHLHQLLGAQVRFMLPLAPTVTVTELERYANAAHNPLISRFHWASGHFVENQSVKAETISKLQREISEEGLTRSLSEQPRVEELGQLVTERGVSIEIRQQFPPYSLYQGCTICLTTVGTNTAELGTLGVPMLVVLPTYFLETFRGATGGILGLLSAVPGQAGAAMAHFVNLFILNTAGFISWPNRWAGEKIVPELVGEIDPMEVATLAAEYLQSPDLLQIMHNRLLDLQMVQSNCKAGAARSIALAVQQLLQYEA</sequence>
<dbReference type="AlphaFoldDB" id="A0A8T0IGX7"/>
<dbReference type="PANTHER" id="PTHR30372">
    <property type="entry name" value="LIPID-A-DISACCHARIDE SYNTHASE"/>
    <property type="match status" value="1"/>
</dbReference>
<dbReference type="GO" id="GO:0009245">
    <property type="term" value="P:lipid A biosynthetic process"/>
    <property type="evidence" value="ECO:0007669"/>
    <property type="project" value="InterPro"/>
</dbReference>
<dbReference type="GO" id="GO:0005543">
    <property type="term" value="F:phospholipid binding"/>
    <property type="evidence" value="ECO:0007669"/>
    <property type="project" value="TreeGrafter"/>
</dbReference>
<dbReference type="Proteomes" id="UP000822688">
    <property type="component" value="Chromosome 3"/>
</dbReference>
<evidence type="ECO:0008006" key="3">
    <source>
        <dbReference type="Google" id="ProtNLM"/>
    </source>
</evidence>
<name>A0A8T0IGX7_CERPU</name>
<dbReference type="GO" id="GO:0016020">
    <property type="term" value="C:membrane"/>
    <property type="evidence" value="ECO:0007669"/>
    <property type="project" value="GOC"/>
</dbReference>
<dbReference type="GO" id="GO:0008915">
    <property type="term" value="F:lipid-A-disaccharide synthase activity"/>
    <property type="evidence" value="ECO:0007669"/>
    <property type="project" value="InterPro"/>
</dbReference>
<dbReference type="InterPro" id="IPR003835">
    <property type="entry name" value="Glyco_trans_19"/>
</dbReference>
<dbReference type="EMBL" id="CM026423">
    <property type="protein sequence ID" value="KAG0582136.1"/>
    <property type="molecule type" value="Genomic_DNA"/>
</dbReference>
<accession>A0A8T0IGX7</accession>
<comment type="caution">
    <text evidence="1">The sequence shown here is derived from an EMBL/GenBank/DDBJ whole genome shotgun (WGS) entry which is preliminary data.</text>
</comment>
<evidence type="ECO:0000313" key="1">
    <source>
        <dbReference type="EMBL" id="KAG0582136.1"/>
    </source>
</evidence>
<reference evidence="1" key="1">
    <citation type="submission" date="2020-06" db="EMBL/GenBank/DDBJ databases">
        <title>WGS assembly of Ceratodon purpureus strain R40.</title>
        <authorList>
            <person name="Carey S.B."/>
            <person name="Jenkins J."/>
            <person name="Shu S."/>
            <person name="Lovell J.T."/>
            <person name="Sreedasyam A."/>
            <person name="Maumus F."/>
            <person name="Tiley G.P."/>
            <person name="Fernandez-Pozo N."/>
            <person name="Barry K."/>
            <person name="Chen C."/>
            <person name="Wang M."/>
            <person name="Lipzen A."/>
            <person name="Daum C."/>
            <person name="Saski C.A."/>
            <person name="Payton A.C."/>
            <person name="Mcbreen J.C."/>
            <person name="Conrad R.E."/>
            <person name="Kollar L.M."/>
            <person name="Olsson S."/>
            <person name="Huttunen S."/>
            <person name="Landis J.B."/>
            <person name="Wickett N.J."/>
            <person name="Johnson M.G."/>
            <person name="Rensing S.A."/>
            <person name="Grimwood J."/>
            <person name="Schmutz J."/>
            <person name="Mcdaniel S.F."/>
        </authorList>
    </citation>
    <scope>NUCLEOTIDE SEQUENCE</scope>
    <source>
        <strain evidence="1">R40</strain>
    </source>
</reference>
<protein>
    <recommendedName>
        <fullName evidence="3">Lipid-A-disaccharide synthase</fullName>
    </recommendedName>
</protein>
<evidence type="ECO:0000313" key="2">
    <source>
        <dbReference type="Proteomes" id="UP000822688"/>
    </source>
</evidence>
<gene>
    <name evidence="1" type="ORF">KC19_3G036400</name>
</gene>
<proteinExistence type="predicted"/>
<organism evidence="1 2">
    <name type="scientific">Ceratodon purpureus</name>
    <name type="common">Fire moss</name>
    <name type="synonym">Dicranum purpureum</name>
    <dbReference type="NCBI Taxonomy" id="3225"/>
    <lineage>
        <taxon>Eukaryota</taxon>
        <taxon>Viridiplantae</taxon>
        <taxon>Streptophyta</taxon>
        <taxon>Embryophyta</taxon>
        <taxon>Bryophyta</taxon>
        <taxon>Bryophytina</taxon>
        <taxon>Bryopsida</taxon>
        <taxon>Dicranidae</taxon>
        <taxon>Pseudoditrichales</taxon>
        <taxon>Ditrichaceae</taxon>
        <taxon>Ceratodon</taxon>
    </lineage>
</organism>
<dbReference type="PANTHER" id="PTHR30372:SF5">
    <property type="entry name" value="LIPID-A-DISACCHARIDE SYNTHASE"/>
    <property type="match status" value="1"/>
</dbReference>
<keyword evidence="2" id="KW-1185">Reference proteome</keyword>